<feature type="transmembrane region" description="Helical" evidence="1">
    <location>
        <begin position="17"/>
        <end position="35"/>
    </location>
</feature>
<feature type="transmembrane region" description="Helical" evidence="1">
    <location>
        <begin position="106"/>
        <end position="127"/>
    </location>
</feature>
<feature type="transmembrane region" description="Helical" evidence="1">
    <location>
        <begin position="55"/>
        <end position="76"/>
    </location>
</feature>
<comment type="caution">
    <text evidence="2">The sequence shown here is derived from an EMBL/GenBank/DDBJ whole genome shotgun (WGS) entry which is preliminary data.</text>
</comment>
<dbReference type="OrthoDB" id="3802671at2"/>
<protein>
    <submittedName>
        <fullName evidence="2">Membrane protein</fullName>
    </submittedName>
</protein>
<gene>
    <name evidence="2" type="ORF">AC244_17560</name>
</gene>
<evidence type="ECO:0000256" key="1">
    <source>
        <dbReference type="SAM" id="Phobius"/>
    </source>
</evidence>
<dbReference type="AlphaFoldDB" id="A0A0L8BS52"/>
<keyword evidence="1" id="KW-0472">Membrane</keyword>
<evidence type="ECO:0000313" key="2">
    <source>
        <dbReference type="EMBL" id="KOF17344.1"/>
    </source>
</evidence>
<reference evidence="3" key="1">
    <citation type="submission" date="2015-07" db="EMBL/GenBank/DDBJ databases">
        <title>Whole genome sequence of an Ensifer adhaerens strain isolated from a cave pool in the Wind Cave National Park.</title>
        <authorList>
            <person name="Eng W.W.H."/>
            <person name="Gan H.M."/>
            <person name="Barton H.A."/>
            <person name="Savka M.A."/>
        </authorList>
    </citation>
    <scope>NUCLEOTIDE SEQUENCE [LARGE SCALE GENOMIC DNA]</scope>
    <source>
        <strain evidence="3">SD006</strain>
    </source>
</reference>
<dbReference type="PATRIC" id="fig|106592.7.peg.1294"/>
<organism evidence="2 3">
    <name type="scientific">Ensifer adhaerens</name>
    <name type="common">Sinorhizobium morelense</name>
    <dbReference type="NCBI Taxonomy" id="106592"/>
    <lineage>
        <taxon>Bacteria</taxon>
        <taxon>Pseudomonadati</taxon>
        <taxon>Pseudomonadota</taxon>
        <taxon>Alphaproteobacteria</taxon>
        <taxon>Hyphomicrobiales</taxon>
        <taxon>Rhizobiaceae</taxon>
        <taxon>Sinorhizobium/Ensifer group</taxon>
        <taxon>Ensifer</taxon>
    </lineage>
</organism>
<feature type="transmembrane region" description="Helical" evidence="1">
    <location>
        <begin position="185"/>
        <end position="205"/>
    </location>
</feature>
<sequence length="421" mass="46161">MTSNADALGPLGLMGRLLARFWPQLLLIGAAGYIVRDLLVRAAVEVGMHHPLGGMVVLSLVVLAKLVIVVLMFLALRPGLPALESLRQTRNASVSSGKSGGDDRRLLAVTAAAILPFFAYYAAWGFLGDTVREYSRLALSKVAFGEKADFFDILSSSGLLLSIAFCWLVRWTAKRMSKRSPAPHWRLLIVAADASWIFIGLYGLSIWKDQFIAWLGAGKLLSSLGGAMSFQLIGTAYATEGFIPAEFREPDWLTQAQSLFFYALLPLVWLVMAAIINGYELSTASPRARPAPTRARTWRTWLADFLEHFVSDYRSRYGPVWTCLKLTLSSGLATLLTFIVADRLIGWLGAWLWFATTRLLGVEEFATWELAFSILAVIIGSPSDLDGGILLDAMRISLLAAMLEYAISRATPVVTPSYAST</sequence>
<feature type="transmembrane region" description="Helical" evidence="1">
    <location>
        <begin position="259"/>
        <end position="279"/>
    </location>
</feature>
<keyword evidence="1" id="KW-0812">Transmembrane</keyword>
<proteinExistence type="predicted"/>
<name>A0A0L8BS52_ENSAD</name>
<evidence type="ECO:0000313" key="3">
    <source>
        <dbReference type="Proteomes" id="UP000037425"/>
    </source>
</evidence>
<feature type="transmembrane region" description="Helical" evidence="1">
    <location>
        <begin position="153"/>
        <end position="173"/>
    </location>
</feature>
<feature type="transmembrane region" description="Helical" evidence="1">
    <location>
        <begin position="211"/>
        <end position="238"/>
    </location>
</feature>
<dbReference type="Proteomes" id="UP000037425">
    <property type="component" value="Unassembled WGS sequence"/>
</dbReference>
<keyword evidence="1" id="KW-1133">Transmembrane helix</keyword>
<accession>A0A0L8BS52</accession>
<dbReference type="EMBL" id="LGAP01000011">
    <property type="protein sequence ID" value="KOF17344.1"/>
    <property type="molecule type" value="Genomic_DNA"/>
</dbReference>